<dbReference type="PROSITE" id="PS51257">
    <property type="entry name" value="PROKAR_LIPOPROTEIN"/>
    <property type="match status" value="1"/>
</dbReference>
<dbReference type="RefSeq" id="WP_236745826.1">
    <property type="nucleotide sequence ID" value="NZ_FVGW01000022.1"/>
</dbReference>
<feature type="chain" id="PRO_5038348191" description="Lipoprotein" evidence="1">
    <location>
        <begin position="22"/>
        <end position="189"/>
    </location>
</feature>
<evidence type="ECO:0008006" key="4">
    <source>
        <dbReference type="Google" id="ProtNLM"/>
    </source>
</evidence>
<dbReference type="EMBL" id="FVGW01000022">
    <property type="protein sequence ID" value="SKN00682.1"/>
    <property type="molecule type" value="Genomic_DNA"/>
</dbReference>
<feature type="signal peptide" evidence="1">
    <location>
        <begin position="1"/>
        <end position="21"/>
    </location>
</feature>
<accession>A0A1T8V6M2</accession>
<evidence type="ECO:0000313" key="2">
    <source>
        <dbReference type="EMBL" id="SKN00682.1"/>
    </source>
</evidence>
<protein>
    <recommendedName>
        <fullName evidence="4">Lipoprotein</fullName>
    </recommendedName>
</protein>
<proteinExistence type="predicted"/>
<organism evidence="2 3">
    <name type="scientific">Mycobacteroides abscessus subsp. massiliense</name>
    <dbReference type="NCBI Taxonomy" id="1962118"/>
    <lineage>
        <taxon>Bacteria</taxon>
        <taxon>Bacillati</taxon>
        <taxon>Actinomycetota</taxon>
        <taxon>Actinomycetes</taxon>
        <taxon>Mycobacteriales</taxon>
        <taxon>Mycobacteriaceae</taxon>
        <taxon>Mycobacteroides</taxon>
        <taxon>Mycobacteroides abscessus</taxon>
    </lineage>
</organism>
<dbReference type="AlphaFoldDB" id="A0A1T8V6M2"/>
<evidence type="ECO:0000313" key="3">
    <source>
        <dbReference type="Proteomes" id="UP000190074"/>
    </source>
</evidence>
<keyword evidence="1" id="KW-0732">Signal</keyword>
<dbReference type="Proteomes" id="UP000190074">
    <property type="component" value="Unassembled WGS sequence"/>
</dbReference>
<reference evidence="2 3" key="1">
    <citation type="submission" date="2016-11" db="EMBL/GenBank/DDBJ databases">
        <authorList>
            <consortium name="Pathogen Informatics"/>
        </authorList>
    </citation>
    <scope>NUCLEOTIDE SEQUENCE [LARGE SCALE GENOMIC DNA]</scope>
    <source>
        <strain evidence="2 3">911</strain>
    </source>
</reference>
<sequence length="189" mass="20290">MKPTRLFASLLFVAMVAGCTATNVRETTPAASTSTIPTPDTDGVVTRFTKDIWPAVEGYRAPGQGSPSYRRYVAIVDPQLDGTAWNALFEDARSLGTVGRNKETDEAESYPTGPLNLAATSATALNASTATLVICYTYTSVTQRTINDPQIQAPAASEATFELAQDRNVWYLHAITNDHVVPSCQADKA</sequence>
<evidence type="ECO:0000256" key="1">
    <source>
        <dbReference type="SAM" id="SignalP"/>
    </source>
</evidence>
<name>A0A1T8V6M2_9MYCO</name>
<gene>
    <name evidence="2" type="ORF">SAMEA2259716_05743</name>
</gene>